<dbReference type="VEuPathDB" id="FungiDB:AeMF1_001371"/>
<accession>A0A6G0W734</accession>
<organism evidence="3 4">
    <name type="scientific">Aphanomyces euteiches</name>
    <dbReference type="NCBI Taxonomy" id="100861"/>
    <lineage>
        <taxon>Eukaryota</taxon>
        <taxon>Sar</taxon>
        <taxon>Stramenopiles</taxon>
        <taxon>Oomycota</taxon>
        <taxon>Saprolegniomycetes</taxon>
        <taxon>Saprolegniales</taxon>
        <taxon>Verrucalvaceae</taxon>
        <taxon>Aphanomyces</taxon>
    </lineage>
</organism>
<dbReference type="Gene3D" id="3.40.30.10">
    <property type="entry name" value="Glutaredoxin"/>
    <property type="match status" value="1"/>
</dbReference>
<feature type="transmembrane region" description="Helical" evidence="1">
    <location>
        <begin position="73"/>
        <end position="91"/>
    </location>
</feature>
<dbReference type="GO" id="GO:0015035">
    <property type="term" value="F:protein-disulfide reductase activity"/>
    <property type="evidence" value="ECO:0007669"/>
    <property type="project" value="TreeGrafter"/>
</dbReference>
<evidence type="ECO:0000256" key="1">
    <source>
        <dbReference type="SAM" id="Phobius"/>
    </source>
</evidence>
<dbReference type="SUPFAM" id="SSF52833">
    <property type="entry name" value="Thioredoxin-like"/>
    <property type="match status" value="1"/>
</dbReference>
<dbReference type="EMBL" id="VJMJ01000319">
    <property type="protein sequence ID" value="KAF0722939.1"/>
    <property type="molecule type" value="Genomic_DNA"/>
</dbReference>
<protein>
    <recommendedName>
        <fullName evidence="2">Thioredoxin domain-containing protein</fullName>
    </recommendedName>
</protein>
<feature type="domain" description="Thioredoxin" evidence="2">
    <location>
        <begin position="124"/>
        <end position="219"/>
    </location>
</feature>
<name>A0A6G0W734_9STRA</name>
<dbReference type="InterPro" id="IPR013766">
    <property type="entry name" value="Thioredoxin_domain"/>
</dbReference>
<feature type="transmembrane region" description="Helical" evidence="1">
    <location>
        <begin position="97"/>
        <end position="115"/>
    </location>
</feature>
<gene>
    <name evidence="3" type="ORF">Ae201684_018016</name>
</gene>
<comment type="caution">
    <text evidence="3">The sequence shown here is derived from an EMBL/GenBank/DDBJ whole genome shotgun (WGS) entry which is preliminary data.</text>
</comment>
<dbReference type="GO" id="GO:0005737">
    <property type="term" value="C:cytoplasm"/>
    <property type="evidence" value="ECO:0007669"/>
    <property type="project" value="TreeGrafter"/>
</dbReference>
<dbReference type="InterPro" id="IPR036249">
    <property type="entry name" value="Thioredoxin-like_sf"/>
</dbReference>
<keyword evidence="1" id="KW-0812">Transmembrane</keyword>
<feature type="transmembrane region" description="Helical" evidence="1">
    <location>
        <begin position="12"/>
        <end position="33"/>
    </location>
</feature>
<dbReference type="PANTHER" id="PTHR45663">
    <property type="entry name" value="GEO12009P1"/>
    <property type="match status" value="1"/>
</dbReference>
<proteinExistence type="predicted"/>
<dbReference type="PANTHER" id="PTHR45663:SF11">
    <property type="entry name" value="GEO12009P1"/>
    <property type="match status" value="1"/>
</dbReference>
<evidence type="ECO:0000259" key="2">
    <source>
        <dbReference type="Pfam" id="PF00085"/>
    </source>
</evidence>
<reference evidence="3 4" key="1">
    <citation type="submission" date="2019-07" db="EMBL/GenBank/DDBJ databases">
        <title>Genomics analysis of Aphanomyces spp. identifies a new class of oomycete effector associated with host adaptation.</title>
        <authorList>
            <person name="Gaulin E."/>
        </authorList>
    </citation>
    <scope>NUCLEOTIDE SEQUENCE [LARGE SCALE GENOMIC DNA]</scope>
    <source>
        <strain evidence="3 4">ATCC 201684</strain>
    </source>
</reference>
<evidence type="ECO:0000313" key="3">
    <source>
        <dbReference type="EMBL" id="KAF0722939.1"/>
    </source>
</evidence>
<keyword evidence="1" id="KW-1133">Transmembrane helix</keyword>
<evidence type="ECO:0000313" key="4">
    <source>
        <dbReference type="Proteomes" id="UP000481153"/>
    </source>
</evidence>
<dbReference type="Proteomes" id="UP000481153">
    <property type="component" value="Unassembled WGS sequence"/>
</dbReference>
<dbReference type="Pfam" id="PF00085">
    <property type="entry name" value="Thioredoxin"/>
    <property type="match status" value="1"/>
</dbReference>
<keyword evidence="1" id="KW-0472">Membrane</keyword>
<sequence>MSTTAVSWRRFIHIYYGLNTLLVLSYGLARFYYSSEMLLKKDDWLNTTREQQIIGMLVGVVLMNYRKKATVDGIVAMVFMYAKCAVGGLFYMLDGKLFAAFVAANLVIFVAVPFPKYNGPHKLVKLTPEIFKHALRTDKSAKWLVYFFADWCDECLYHDAMFAALSLKYANDKVHFGRMDVQRHSDIAAEYSIDTSALTTKQLPSLILFEHGKEVKRLPRMDHSGKVVRTILDEDGVATYFGFKELPPKAK</sequence>
<dbReference type="AlphaFoldDB" id="A0A6G0W734"/>
<keyword evidence="4" id="KW-1185">Reference proteome</keyword>